<dbReference type="Proteomes" id="UP000034307">
    <property type="component" value="Unassembled WGS sequence"/>
</dbReference>
<evidence type="ECO:0000256" key="1">
    <source>
        <dbReference type="SAM" id="MobiDB-lite"/>
    </source>
</evidence>
<accession>A0A0G1UL02</accession>
<gene>
    <name evidence="2" type="ORF">UX80_C0003G0045</name>
</gene>
<feature type="compositionally biased region" description="Basic and acidic residues" evidence="1">
    <location>
        <begin position="17"/>
        <end position="27"/>
    </location>
</feature>
<comment type="caution">
    <text evidence="2">The sequence shown here is derived from an EMBL/GenBank/DDBJ whole genome shotgun (WGS) entry which is preliminary data.</text>
</comment>
<reference evidence="2 3" key="1">
    <citation type="journal article" date="2015" name="Nature">
        <title>rRNA introns, odd ribosomes, and small enigmatic genomes across a large radiation of phyla.</title>
        <authorList>
            <person name="Brown C.T."/>
            <person name="Hug L.A."/>
            <person name="Thomas B.C."/>
            <person name="Sharon I."/>
            <person name="Castelle C.J."/>
            <person name="Singh A."/>
            <person name="Wilkins M.J."/>
            <person name="Williams K.H."/>
            <person name="Banfield J.F."/>
        </authorList>
    </citation>
    <scope>NUCLEOTIDE SEQUENCE [LARGE SCALE GENOMIC DNA]</scope>
</reference>
<evidence type="ECO:0000313" key="2">
    <source>
        <dbReference type="EMBL" id="KKU58390.1"/>
    </source>
</evidence>
<proteinExistence type="predicted"/>
<sequence>MPADNKVKPSKPPQVSRFDRGPRDFWRGSRGKLPMLGGTMIPVGGKSFIGLRRGSR</sequence>
<protein>
    <submittedName>
        <fullName evidence="2">Uncharacterized protein</fullName>
    </submittedName>
</protein>
<organism evidence="2 3">
    <name type="scientific">Candidatus Amesbacteria bacterium GW2011_GWA2_47_11b</name>
    <dbReference type="NCBI Taxonomy" id="1618358"/>
    <lineage>
        <taxon>Bacteria</taxon>
        <taxon>Candidatus Amesiibacteriota</taxon>
    </lineage>
</organism>
<name>A0A0G1UL02_9BACT</name>
<dbReference type="AlphaFoldDB" id="A0A0G1UL02"/>
<evidence type="ECO:0000313" key="3">
    <source>
        <dbReference type="Proteomes" id="UP000034307"/>
    </source>
</evidence>
<dbReference type="EMBL" id="LCNO01000003">
    <property type="protein sequence ID" value="KKU58390.1"/>
    <property type="molecule type" value="Genomic_DNA"/>
</dbReference>
<dbReference type="STRING" id="1618358.UX80_C0003G0045"/>
<feature type="region of interest" description="Disordered" evidence="1">
    <location>
        <begin position="1"/>
        <end position="38"/>
    </location>
</feature>